<dbReference type="OMA" id="NYRQKYM"/>
<name>B4J606_DROGR</name>
<dbReference type="Proteomes" id="UP000001070">
    <property type="component" value="Unassembled WGS sequence"/>
</dbReference>
<dbReference type="KEGG" id="dgr:6559843"/>
<evidence type="ECO:0000256" key="1">
    <source>
        <dbReference type="SAM" id="MobiDB-lite"/>
    </source>
</evidence>
<dbReference type="HOGENOM" id="CLU_1251807_0_0_1"/>
<dbReference type="EMBL" id="CH916367">
    <property type="protein sequence ID" value="EDW00849.1"/>
    <property type="molecule type" value="Genomic_DNA"/>
</dbReference>
<accession>B4J606</accession>
<protein>
    <submittedName>
        <fullName evidence="2">GH21114</fullName>
    </submittedName>
</protein>
<feature type="compositionally biased region" description="Polar residues" evidence="1">
    <location>
        <begin position="126"/>
        <end position="135"/>
    </location>
</feature>
<organism evidence="3">
    <name type="scientific">Drosophila grimshawi</name>
    <name type="common">Hawaiian fruit fly</name>
    <name type="synonym">Idiomyia grimshawi</name>
    <dbReference type="NCBI Taxonomy" id="7222"/>
    <lineage>
        <taxon>Eukaryota</taxon>
        <taxon>Metazoa</taxon>
        <taxon>Ecdysozoa</taxon>
        <taxon>Arthropoda</taxon>
        <taxon>Hexapoda</taxon>
        <taxon>Insecta</taxon>
        <taxon>Pterygota</taxon>
        <taxon>Neoptera</taxon>
        <taxon>Endopterygota</taxon>
        <taxon>Diptera</taxon>
        <taxon>Brachycera</taxon>
        <taxon>Muscomorpha</taxon>
        <taxon>Ephydroidea</taxon>
        <taxon>Drosophilidae</taxon>
        <taxon>Drosophila</taxon>
        <taxon>Hawaiian Drosophila</taxon>
    </lineage>
</organism>
<feature type="region of interest" description="Disordered" evidence="1">
    <location>
        <begin position="1"/>
        <end position="141"/>
    </location>
</feature>
<feature type="compositionally biased region" description="Low complexity" evidence="1">
    <location>
        <begin position="109"/>
        <end position="121"/>
    </location>
</feature>
<evidence type="ECO:0000313" key="3">
    <source>
        <dbReference type="Proteomes" id="UP000001070"/>
    </source>
</evidence>
<gene>
    <name evidence="2" type="primary">Dgri\GH21114</name>
    <name evidence="2" type="ORF">Dgri_GH21114</name>
</gene>
<reference evidence="2 3" key="1">
    <citation type="journal article" date="2007" name="Nature">
        <title>Evolution of genes and genomes on the Drosophila phylogeny.</title>
        <authorList>
            <consortium name="Drosophila 12 Genomes Consortium"/>
            <person name="Clark A.G."/>
            <person name="Eisen M.B."/>
            <person name="Smith D.R."/>
            <person name="Bergman C.M."/>
            <person name="Oliver B."/>
            <person name="Markow T.A."/>
            <person name="Kaufman T.C."/>
            <person name="Kellis M."/>
            <person name="Gelbart W."/>
            <person name="Iyer V.N."/>
            <person name="Pollard D.A."/>
            <person name="Sackton T.B."/>
            <person name="Larracuente A.M."/>
            <person name="Singh N.D."/>
            <person name="Abad J.P."/>
            <person name="Abt D.N."/>
            <person name="Adryan B."/>
            <person name="Aguade M."/>
            <person name="Akashi H."/>
            <person name="Anderson W.W."/>
            <person name="Aquadro C.F."/>
            <person name="Ardell D.H."/>
            <person name="Arguello R."/>
            <person name="Artieri C.G."/>
            <person name="Barbash D.A."/>
            <person name="Barker D."/>
            <person name="Barsanti P."/>
            <person name="Batterham P."/>
            <person name="Batzoglou S."/>
            <person name="Begun D."/>
            <person name="Bhutkar A."/>
            <person name="Blanco E."/>
            <person name="Bosak S.A."/>
            <person name="Bradley R.K."/>
            <person name="Brand A.D."/>
            <person name="Brent M.R."/>
            <person name="Brooks A.N."/>
            <person name="Brown R.H."/>
            <person name="Butlin R.K."/>
            <person name="Caggese C."/>
            <person name="Calvi B.R."/>
            <person name="Bernardo de Carvalho A."/>
            <person name="Caspi A."/>
            <person name="Castrezana S."/>
            <person name="Celniker S.E."/>
            <person name="Chang J.L."/>
            <person name="Chapple C."/>
            <person name="Chatterji S."/>
            <person name="Chinwalla A."/>
            <person name="Civetta A."/>
            <person name="Clifton S.W."/>
            <person name="Comeron J.M."/>
            <person name="Costello J.C."/>
            <person name="Coyne J.A."/>
            <person name="Daub J."/>
            <person name="David R.G."/>
            <person name="Delcher A.L."/>
            <person name="Delehaunty K."/>
            <person name="Do C.B."/>
            <person name="Ebling H."/>
            <person name="Edwards K."/>
            <person name="Eickbush T."/>
            <person name="Evans J.D."/>
            <person name="Filipski A."/>
            <person name="Findeiss S."/>
            <person name="Freyhult E."/>
            <person name="Fulton L."/>
            <person name="Fulton R."/>
            <person name="Garcia A.C."/>
            <person name="Gardiner A."/>
            <person name="Garfield D.A."/>
            <person name="Garvin B.E."/>
            <person name="Gibson G."/>
            <person name="Gilbert D."/>
            <person name="Gnerre S."/>
            <person name="Godfrey J."/>
            <person name="Good R."/>
            <person name="Gotea V."/>
            <person name="Gravely B."/>
            <person name="Greenberg A.J."/>
            <person name="Griffiths-Jones S."/>
            <person name="Gross S."/>
            <person name="Guigo R."/>
            <person name="Gustafson E.A."/>
            <person name="Haerty W."/>
            <person name="Hahn M.W."/>
            <person name="Halligan D.L."/>
            <person name="Halpern A.L."/>
            <person name="Halter G.M."/>
            <person name="Han M.V."/>
            <person name="Heger A."/>
            <person name="Hillier L."/>
            <person name="Hinrichs A.S."/>
            <person name="Holmes I."/>
            <person name="Hoskins R.A."/>
            <person name="Hubisz M.J."/>
            <person name="Hultmark D."/>
            <person name="Huntley M.A."/>
            <person name="Jaffe D.B."/>
            <person name="Jagadeeshan S."/>
            <person name="Jeck W.R."/>
            <person name="Johnson J."/>
            <person name="Jones C.D."/>
            <person name="Jordan W.C."/>
            <person name="Karpen G.H."/>
            <person name="Kataoka E."/>
            <person name="Keightley P.D."/>
            <person name="Kheradpour P."/>
            <person name="Kirkness E.F."/>
            <person name="Koerich L.B."/>
            <person name="Kristiansen K."/>
            <person name="Kudrna D."/>
            <person name="Kulathinal R.J."/>
            <person name="Kumar S."/>
            <person name="Kwok R."/>
            <person name="Lander E."/>
            <person name="Langley C.H."/>
            <person name="Lapoint R."/>
            <person name="Lazzaro B.P."/>
            <person name="Lee S.J."/>
            <person name="Levesque L."/>
            <person name="Li R."/>
            <person name="Lin C.F."/>
            <person name="Lin M.F."/>
            <person name="Lindblad-Toh K."/>
            <person name="Llopart A."/>
            <person name="Long M."/>
            <person name="Low L."/>
            <person name="Lozovsky E."/>
            <person name="Lu J."/>
            <person name="Luo M."/>
            <person name="Machado C.A."/>
            <person name="Makalowski W."/>
            <person name="Marzo M."/>
            <person name="Matsuda M."/>
            <person name="Matzkin L."/>
            <person name="McAllister B."/>
            <person name="McBride C.S."/>
            <person name="McKernan B."/>
            <person name="McKernan K."/>
            <person name="Mendez-Lago M."/>
            <person name="Minx P."/>
            <person name="Mollenhauer M.U."/>
            <person name="Montooth K."/>
            <person name="Mount S.M."/>
            <person name="Mu X."/>
            <person name="Myers E."/>
            <person name="Negre B."/>
            <person name="Newfeld S."/>
            <person name="Nielsen R."/>
            <person name="Noor M.A."/>
            <person name="O'Grady P."/>
            <person name="Pachter L."/>
            <person name="Papaceit M."/>
            <person name="Parisi M.J."/>
            <person name="Parisi M."/>
            <person name="Parts L."/>
            <person name="Pedersen J.S."/>
            <person name="Pesole G."/>
            <person name="Phillippy A.M."/>
            <person name="Ponting C.P."/>
            <person name="Pop M."/>
            <person name="Porcelli D."/>
            <person name="Powell J.R."/>
            <person name="Prohaska S."/>
            <person name="Pruitt K."/>
            <person name="Puig M."/>
            <person name="Quesneville H."/>
            <person name="Ram K.R."/>
            <person name="Rand D."/>
            <person name="Rasmussen M.D."/>
            <person name="Reed L.K."/>
            <person name="Reenan R."/>
            <person name="Reily A."/>
            <person name="Remington K.A."/>
            <person name="Rieger T.T."/>
            <person name="Ritchie M.G."/>
            <person name="Robin C."/>
            <person name="Rogers Y.H."/>
            <person name="Rohde C."/>
            <person name="Rozas J."/>
            <person name="Rubenfield M.J."/>
            <person name="Ruiz A."/>
            <person name="Russo S."/>
            <person name="Salzberg S.L."/>
            <person name="Sanchez-Gracia A."/>
            <person name="Saranga D.J."/>
            <person name="Sato H."/>
            <person name="Schaeffer S.W."/>
            <person name="Schatz M.C."/>
            <person name="Schlenke T."/>
            <person name="Schwartz R."/>
            <person name="Segarra C."/>
            <person name="Singh R.S."/>
            <person name="Sirot L."/>
            <person name="Sirota M."/>
            <person name="Sisneros N.B."/>
            <person name="Smith C.D."/>
            <person name="Smith T.F."/>
            <person name="Spieth J."/>
            <person name="Stage D.E."/>
            <person name="Stark A."/>
            <person name="Stephan W."/>
            <person name="Strausberg R.L."/>
            <person name="Strempel S."/>
            <person name="Sturgill D."/>
            <person name="Sutton G."/>
            <person name="Sutton G.G."/>
            <person name="Tao W."/>
            <person name="Teichmann S."/>
            <person name="Tobari Y.N."/>
            <person name="Tomimura Y."/>
            <person name="Tsolas J.M."/>
            <person name="Valente V.L."/>
            <person name="Venter E."/>
            <person name="Venter J.C."/>
            <person name="Vicario S."/>
            <person name="Vieira F.G."/>
            <person name="Vilella A.J."/>
            <person name="Villasante A."/>
            <person name="Walenz B."/>
            <person name="Wang J."/>
            <person name="Wasserman M."/>
            <person name="Watts T."/>
            <person name="Wilson D."/>
            <person name="Wilson R.K."/>
            <person name="Wing R.A."/>
            <person name="Wolfner M.F."/>
            <person name="Wong A."/>
            <person name="Wong G.K."/>
            <person name="Wu C.I."/>
            <person name="Wu G."/>
            <person name="Yamamoto D."/>
            <person name="Yang H.P."/>
            <person name="Yang S.P."/>
            <person name="Yorke J.A."/>
            <person name="Yoshida K."/>
            <person name="Zdobnov E."/>
            <person name="Zhang P."/>
            <person name="Zhang Y."/>
            <person name="Zimin A.V."/>
            <person name="Baldwin J."/>
            <person name="Abdouelleil A."/>
            <person name="Abdulkadir J."/>
            <person name="Abebe A."/>
            <person name="Abera B."/>
            <person name="Abreu J."/>
            <person name="Acer S.C."/>
            <person name="Aftuck L."/>
            <person name="Alexander A."/>
            <person name="An P."/>
            <person name="Anderson E."/>
            <person name="Anderson S."/>
            <person name="Arachi H."/>
            <person name="Azer M."/>
            <person name="Bachantsang P."/>
            <person name="Barry A."/>
            <person name="Bayul T."/>
            <person name="Berlin A."/>
            <person name="Bessette D."/>
            <person name="Bloom T."/>
            <person name="Blye J."/>
            <person name="Boguslavskiy L."/>
            <person name="Bonnet C."/>
            <person name="Boukhgalter B."/>
            <person name="Bourzgui I."/>
            <person name="Brown A."/>
            <person name="Cahill P."/>
            <person name="Channer S."/>
            <person name="Cheshatsang Y."/>
            <person name="Chuda L."/>
            <person name="Citroen M."/>
            <person name="Collymore A."/>
            <person name="Cooke P."/>
            <person name="Costello M."/>
            <person name="D'Aco K."/>
            <person name="Daza R."/>
            <person name="De Haan G."/>
            <person name="DeGray S."/>
            <person name="DeMaso C."/>
            <person name="Dhargay N."/>
            <person name="Dooley K."/>
            <person name="Dooley E."/>
            <person name="Doricent M."/>
            <person name="Dorje P."/>
            <person name="Dorjee K."/>
            <person name="Dupes A."/>
            <person name="Elong R."/>
            <person name="Falk J."/>
            <person name="Farina A."/>
            <person name="Faro S."/>
            <person name="Ferguson D."/>
            <person name="Fisher S."/>
            <person name="Foley C.D."/>
            <person name="Franke A."/>
            <person name="Friedrich D."/>
            <person name="Gadbois L."/>
            <person name="Gearin G."/>
            <person name="Gearin C.R."/>
            <person name="Giannoukos G."/>
            <person name="Goode T."/>
            <person name="Graham J."/>
            <person name="Grandbois E."/>
            <person name="Grewal S."/>
            <person name="Gyaltsen K."/>
            <person name="Hafez N."/>
            <person name="Hagos B."/>
            <person name="Hall J."/>
            <person name="Henson C."/>
            <person name="Hollinger A."/>
            <person name="Honan T."/>
            <person name="Huard M.D."/>
            <person name="Hughes L."/>
            <person name="Hurhula B."/>
            <person name="Husby M.E."/>
            <person name="Kamat A."/>
            <person name="Kanga B."/>
            <person name="Kashin S."/>
            <person name="Khazanovich D."/>
            <person name="Kisner P."/>
            <person name="Lance K."/>
            <person name="Lara M."/>
            <person name="Lee W."/>
            <person name="Lennon N."/>
            <person name="Letendre F."/>
            <person name="LeVine R."/>
            <person name="Lipovsky A."/>
            <person name="Liu X."/>
            <person name="Liu J."/>
            <person name="Liu S."/>
            <person name="Lokyitsang T."/>
            <person name="Lokyitsang Y."/>
            <person name="Lubonja R."/>
            <person name="Lui A."/>
            <person name="MacDonald P."/>
            <person name="Magnisalis V."/>
            <person name="Maru K."/>
            <person name="Matthews C."/>
            <person name="McCusker W."/>
            <person name="McDonough S."/>
            <person name="Mehta T."/>
            <person name="Meldrim J."/>
            <person name="Meneus L."/>
            <person name="Mihai O."/>
            <person name="Mihalev A."/>
            <person name="Mihova T."/>
            <person name="Mittelman R."/>
            <person name="Mlenga V."/>
            <person name="Montmayeur A."/>
            <person name="Mulrain L."/>
            <person name="Navidi A."/>
            <person name="Naylor J."/>
            <person name="Negash T."/>
            <person name="Nguyen T."/>
            <person name="Nguyen N."/>
            <person name="Nicol R."/>
            <person name="Norbu C."/>
            <person name="Norbu N."/>
            <person name="Novod N."/>
            <person name="O'Neill B."/>
            <person name="Osman S."/>
            <person name="Markiewicz E."/>
            <person name="Oyono O.L."/>
            <person name="Patti C."/>
            <person name="Phunkhang P."/>
            <person name="Pierre F."/>
            <person name="Priest M."/>
            <person name="Raghuraman S."/>
            <person name="Rege F."/>
            <person name="Reyes R."/>
            <person name="Rise C."/>
            <person name="Rogov P."/>
            <person name="Ross K."/>
            <person name="Ryan E."/>
            <person name="Settipalli S."/>
            <person name="Shea T."/>
            <person name="Sherpa N."/>
            <person name="Shi L."/>
            <person name="Shih D."/>
            <person name="Sparrow T."/>
            <person name="Spaulding J."/>
            <person name="Stalker J."/>
            <person name="Stange-Thomann N."/>
            <person name="Stavropoulos S."/>
            <person name="Stone C."/>
            <person name="Strader C."/>
            <person name="Tesfaye S."/>
            <person name="Thomson T."/>
            <person name="Thoulutsang Y."/>
            <person name="Thoulutsang D."/>
            <person name="Topham K."/>
            <person name="Topping I."/>
            <person name="Tsamla T."/>
            <person name="Vassiliev H."/>
            <person name="Vo A."/>
            <person name="Wangchuk T."/>
            <person name="Wangdi T."/>
            <person name="Weiand M."/>
            <person name="Wilkinson J."/>
            <person name="Wilson A."/>
            <person name="Yadav S."/>
            <person name="Young G."/>
            <person name="Yu Q."/>
            <person name="Zembek L."/>
            <person name="Zhong D."/>
            <person name="Zimmer A."/>
            <person name="Zwirko Z."/>
            <person name="Jaffe D.B."/>
            <person name="Alvarez P."/>
            <person name="Brockman W."/>
            <person name="Butler J."/>
            <person name="Chin C."/>
            <person name="Gnerre S."/>
            <person name="Grabherr M."/>
            <person name="Kleber M."/>
            <person name="Mauceli E."/>
            <person name="MacCallum I."/>
        </authorList>
    </citation>
    <scope>NUCLEOTIDE SEQUENCE [LARGE SCALE GENOMIC DNA]</scope>
    <source>
        <strain evidence="3">Tucson 15287-2541.00</strain>
    </source>
</reference>
<dbReference type="eggNOG" id="ENOG502S8EG">
    <property type="taxonomic scope" value="Eukaryota"/>
</dbReference>
<dbReference type="FunCoup" id="B4J606">
    <property type="interactions" value="121"/>
</dbReference>
<proteinExistence type="predicted"/>
<dbReference type="OrthoDB" id="9946564at2759"/>
<dbReference type="STRING" id="7222.B4J606"/>
<dbReference type="InParanoid" id="B4J606"/>
<evidence type="ECO:0000313" key="2">
    <source>
        <dbReference type="EMBL" id="EDW00849.1"/>
    </source>
</evidence>
<feature type="compositionally biased region" description="Basic and acidic residues" evidence="1">
    <location>
        <begin position="1"/>
        <end position="41"/>
    </location>
</feature>
<dbReference type="AlphaFoldDB" id="B4J606"/>
<keyword evidence="3" id="KW-1185">Reference proteome</keyword>
<feature type="compositionally biased region" description="Basic residues" evidence="1">
    <location>
        <begin position="42"/>
        <end position="74"/>
    </location>
</feature>
<feature type="compositionally biased region" description="Low complexity" evidence="1">
    <location>
        <begin position="75"/>
        <end position="93"/>
    </location>
</feature>
<sequence length="236" mass="27990">MRERRDRERDRERERDRDRERDRNRDRDRDRERERERERYRSKSKSPSRSSRNRSKSKKKKSKKSKKYYRHSRSSSRSSSLSSQSSSRSSSRSRQSKGREYDSRKSKSRSASQRTTRAPSAESGFRQLNTSSAKSTAPPIKAIDLLDAKVQKSLETIDEDAFKPSAFFSSRDREAHEKDKVIIDLNKETVIVTKPAEVTAPKEDEIFHPNFLGDSELKAEKWLRKLYNYRQKYMQQ</sequence>